<name>A0ABR0NIQ8_GOSAR</name>
<dbReference type="EMBL" id="JARKNE010000010">
    <property type="protein sequence ID" value="KAK5794755.1"/>
    <property type="molecule type" value="Genomic_DNA"/>
</dbReference>
<gene>
    <name evidence="1" type="ORF">PVK06_035997</name>
</gene>
<proteinExistence type="predicted"/>
<protein>
    <submittedName>
        <fullName evidence="1">Uncharacterized protein</fullName>
    </submittedName>
</protein>
<evidence type="ECO:0000313" key="1">
    <source>
        <dbReference type="EMBL" id="KAK5794755.1"/>
    </source>
</evidence>
<sequence>MNYLMASQNESGKTALYILAENSFQEIFSCLLKFCDAKVVKMRSKSDLNTFHVVAKLGNLVGVTFVIVEKHHSFFRRVGDDLALTVEIQLGKALTSNNFVMNELM</sequence>
<reference evidence="1 2" key="1">
    <citation type="submission" date="2023-03" db="EMBL/GenBank/DDBJ databases">
        <title>WGS of Gossypium arboreum.</title>
        <authorList>
            <person name="Yu D."/>
        </authorList>
    </citation>
    <scope>NUCLEOTIDE SEQUENCE [LARGE SCALE GENOMIC DNA]</scope>
    <source>
        <tissue evidence="1">Leaf</tissue>
    </source>
</reference>
<dbReference type="Proteomes" id="UP001358586">
    <property type="component" value="Chromosome 10"/>
</dbReference>
<evidence type="ECO:0000313" key="2">
    <source>
        <dbReference type="Proteomes" id="UP001358586"/>
    </source>
</evidence>
<organism evidence="1 2">
    <name type="scientific">Gossypium arboreum</name>
    <name type="common">Tree cotton</name>
    <name type="synonym">Gossypium nanking</name>
    <dbReference type="NCBI Taxonomy" id="29729"/>
    <lineage>
        <taxon>Eukaryota</taxon>
        <taxon>Viridiplantae</taxon>
        <taxon>Streptophyta</taxon>
        <taxon>Embryophyta</taxon>
        <taxon>Tracheophyta</taxon>
        <taxon>Spermatophyta</taxon>
        <taxon>Magnoliopsida</taxon>
        <taxon>eudicotyledons</taxon>
        <taxon>Gunneridae</taxon>
        <taxon>Pentapetalae</taxon>
        <taxon>rosids</taxon>
        <taxon>malvids</taxon>
        <taxon>Malvales</taxon>
        <taxon>Malvaceae</taxon>
        <taxon>Malvoideae</taxon>
        <taxon>Gossypium</taxon>
    </lineage>
</organism>
<comment type="caution">
    <text evidence="1">The sequence shown here is derived from an EMBL/GenBank/DDBJ whole genome shotgun (WGS) entry which is preliminary data.</text>
</comment>
<accession>A0ABR0NIQ8</accession>
<keyword evidence="2" id="KW-1185">Reference proteome</keyword>